<reference evidence="1" key="1">
    <citation type="submission" date="2020-03" db="EMBL/GenBank/DDBJ databases">
        <title>The deep terrestrial virosphere.</title>
        <authorList>
            <person name="Holmfeldt K."/>
            <person name="Nilsson E."/>
            <person name="Simone D."/>
            <person name="Lopez-Fernandez M."/>
            <person name="Wu X."/>
            <person name="de Brujin I."/>
            <person name="Lundin D."/>
            <person name="Andersson A."/>
            <person name="Bertilsson S."/>
            <person name="Dopson M."/>
        </authorList>
    </citation>
    <scope>NUCLEOTIDE SEQUENCE</scope>
    <source>
        <strain evidence="1">MM415B02064</strain>
    </source>
</reference>
<accession>A0A6M3KZ80</accession>
<dbReference type="EMBL" id="MT142638">
    <property type="protein sequence ID" value="QJA86495.1"/>
    <property type="molecule type" value="Genomic_DNA"/>
</dbReference>
<name>A0A6M3KZ80_9ZZZZ</name>
<dbReference type="AlphaFoldDB" id="A0A6M3KZ80"/>
<gene>
    <name evidence="1" type="ORF">MM415B02064_0012</name>
</gene>
<sequence length="59" mass="6772">MKCSRCGKDDVTKYPPGSKVKYPANVRGVICGDCVQTMLGMKRVERVFIRGVKQLRRRR</sequence>
<organism evidence="1">
    <name type="scientific">viral metagenome</name>
    <dbReference type="NCBI Taxonomy" id="1070528"/>
    <lineage>
        <taxon>unclassified sequences</taxon>
        <taxon>metagenomes</taxon>
        <taxon>organismal metagenomes</taxon>
    </lineage>
</organism>
<proteinExistence type="predicted"/>
<evidence type="ECO:0000313" key="1">
    <source>
        <dbReference type="EMBL" id="QJA86495.1"/>
    </source>
</evidence>
<protein>
    <submittedName>
        <fullName evidence="1">Uncharacterized protein</fullName>
    </submittedName>
</protein>